<feature type="chain" id="PRO_5017463071" evidence="3">
    <location>
        <begin position="34"/>
        <end position="297"/>
    </location>
</feature>
<dbReference type="PANTHER" id="PTHR16502">
    <property type="entry name" value="KERATINOCYTE-ASSOCIATED TRANSMEMBRANE PROTEIN 2"/>
    <property type="match status" value="1"/>
</dbReference>
<evidence type="ECO:0000313" key="5">
    <source>
        <dbReference type="Proteomes" id="UP000001038"/>
    </source>
</evidence>
<protein>
    <submittedName>
        <fullName evidence="4">Chromosome 5 open reading frame 15</fullName>
    </submittedName>
</protein>
<reference evidence="4" key="3">
    <citation type="submission" date="2025-09" db="UniProtKB">
        <authorList>
            <consortium name="Ensembl"/>
        </authorList>
    </citation>
    <scope>IDENTIFICATION</scope>
    <source>
        <strain evidence="4">Hd-rR</strain>
    </source>
</reference>
<evidence type="ECO:0000256" key="1">
    <source>
        <dbReference type="SAM" id="MobiDB-lite"/>
    </source>
</evidence>
<dbReference type="InParanoid" id="A0A3B3IFP5"/>
<feature type="region of interest" description="Disordered" evidence="1">
    <location>
        <begin position="113"/>
        <end position="165"/>
    </location>
</feature>
<dbReference type="PANTHER" id="PTHR16502:SF0">
    <property type="entry name" value="KERATINOCYTE-ASSOCIATED TRANSMEMBRANE PROTEIN 2"/>
    <property type="match status" value="1"/>
</dbReference>
<dbReference type="Pfam" id="PF17818">
    <property type="entry name" value="KCT2"/>
    <property type="match status" value="1"/>
</dbReference>
<keyword evidence="2" id="KW-0472">Membrane</keyword>
<keyword evidence="2" id="KW-1133">Transmembrane helix</keyword>
<accession>A0A3B3IFP5</accession>
<organism evidence="4 5">
    <name type="scientific">Oryzias latipes</name>
    <name type="common">Japanese rice fish</name>
    <name type="synonym">Japanese killifish</name>
    <dbReference type="NCBI Taxonomy" id="8090"/>
    <lineage>
        <taxon>Eukaryota</taxon>
        <taxon>Metazoa</taxon>
        <taxon>Chordata</taxon>
        <taxon>Craniata</taxon>
        <taxon>Vertebrata</taxon>
        <taxon>Euteleostomi</taxon>
        <taxon>Actinopterygii</taxon>
        <taxon>Neopterygii</taxon>
        <taxon>Teleostei</taxon>
        <taxon>Neoteleostei</taxon>
        <taxon>Acanthomorphata</taxon>
        <taxon>Ovalentaria</taxon>
        <taxon>Atherinomorphae</taxon>
        <taxon>Beloniformes</taxon>
        <taxon>Adrianichthyidae</taxon>
        <taxon>Oryziinae</taxon>
        <taxon>Oryzias</taxon>
    </lineage>
</organism>
<sequence>MATHGSAQRRSSGVYACFSLLVLHLLLTRCVLAEEGKKTISPTINPPKPVDVKGSSETTKQKTADPVVSTPANPTEASHNGTEKPPPANATAEMLGNQQTNNKKDVNSAVDNNKTAIDTKTPVIRPTTPPATTVKNTQTTKDTTKPKSESDAPPTMPHTSALPSIDLATEFDSIATETLDGDEEEGDDEDKDLLTDISKNLADKQPDKKKDLIHIEEVDNYNAEDQDSHFFFHLVILAFLVAIVYITYHNKRRILLLVKSRRWKDGLCSRDTVEYRRLDQNVNEAMPSLKMTSDYIF</sequence>
<dbReference type="Proteomes" id="UP000001038">
    <property type="component" value="Chromosome 14"/>
</dbReference>
<proteinExistence type="predicted"/>
<keyword evidence="2" id="KW-0812">Transmembrane</keyword>
<dbReference type="GeneTree" id="ENSGT00440000037499"/>
<evidence type="ECO:0000256" key="3">
    <source>
        <dbReference type="SAM" id="SignalP"/>
    </source>
</evidence>
<keyword evidence="3" id="KW-0732">Signal</keyword>
<name>A0A3B3IFP5_ORYLA</name>
<reference evidence="4" key="2">
    <citation type="submission" date="2025-08" db="UniProtKB">
        <authorList>
            <consortium name="Ensembl"/>
        </authorList>
    </citation>
    <scope>IDENTIFICATION</scope>
    <source>
        <strain evidence="4">Hd-rR</strain>
    </source>
</reference>
<dbReference type="STRING" id="8090.ENSORLP00000042968"/>
<evidence type="ECO:0000313" key="4">
    <source>
        <dbReference type="Ensembl" id="ENSORLP00000042968.1"/>
    </source>
</evidence>
<feature type="compositionally biased region" description="Low complexity" evidence="1">
    <location>
        <begin position="130"/>
        <end position="141"/>
    </location>
</feature>
<feature type="signal peptide" evidence="3">
    <location>
        <begin position="1"/>
        <end position="33"/>
    </location>
</feature>
<dbReference type="InterPro" id="IPR037645">
    <property type="entry name" value="KCT2"/>
</dbReference>
<gene>
    <name evidence="4" type="primary">C5orf15</name>
</gene>
<feature type="region of interest" description="Disordered" evidence="1">
    <location>
        <begin position="39"/>
        <end position="93"/>
    </location>
</feature>
<keyword evidence="5" id="KW-1185">Reference proteome</keyword>
<feature type="compositionally biased region" description="Polar residues" evidence="1">
    <location>
        <begin position="70"/>
        <end position="80"/>
    </location>
</feature>
<dbReference type="Ensembl" id="ENSORLT00000033296.1">
    <property type="protein sequence ID" value="ENSORLP00000042968.1"/>
    <property type="gene ID" value="ENSORLG00000028417.1"/>
</dbReference>
<dbReference type="AlphaFoldDB" id="A0A3B3IFP5"/>
<dbReference type="OrthoDB" id="5846619at2759"/>
<dbReference type="Bgee" id="ENSORLG00000028417">
    <property type="expression patterns" value="Expressed in liver and 14 other cell types or tissues"/>
</dbReference>
<reference evidence="4 5" key="1">
    <citation type="journal article" date="2007" name="Nature">
        <title>The medaka draft genome and insights into vertebrate genome evolution.</title>
        <authorList>
            <person name="Kasahara M."/>
            <person name="Naruse K."/>
            <person name="Sasaki S."/>
            <person name="Nakatani Y."/>
            <person name="Qu W."/>
            <person name="Ahsan B."/>
            <person name="Yamada T."/>
            <person name="Nagayasu Y."/>
            <person name="Doi K."/>
            <person name="Kasai Y."/>
            <person name="Jindo T."/>
            <person name="Kobayashi D."/>
            <person name="Shimada A."/>
            <person name="Toyoda A."/>
            <person name="Kuroki Y."/>
            <person name="Fujiyama A."/>
            <person name="Sasaki T."/>
            <person name="Shimizu A."/>
            <person name="Asakawa S."/>
            <person name="Shimizu N."/>
            <person name="Hashimoto S."/>
            <person name="Yang J."/>
            <person name="Lee Y."/>
            <person name="Matsushima K."/>
            <person name="Sugano S."/>
            <person name="Sakaizumi M."/>
            <person name="Narita T."/>
            <person name="Ohishi K."/>
            <person name="Haga S."/>
            <person name="Ohta F."/>
            <person name="Nomoto H."/>
            <person name="Nogata K."/>
            <person name="Morishita T."/>
            <person name="Endo T."/>
            <person name="Shin-I T."/>
            <person name="Takeda H."/>
            <person name="Morishita S."/>
            <person name="Kohara Y."/>
        </authorList>
    </citation>
    <scope>NUCLEOTIDE SEQUENCE [LARGE SCALE GENOMIC DNA]</scope>
    <source>
        <strain evidence="4 5">Hd-rR</strain>
    </source>
</reference>
<evidence type="ECO:0000256" key="2">
    <source>
        <dbReference type="SAM" id="Phobius"/>
    </source>
</evidence>
<feature type="transmembrane region" description="Helical" evidence="2">
    <location>
        <begin position="230"/>
        <end position="248"/>
    </location>
</feature>